<protein>
    <submittedName>
        <fullName evidence="2">Uncharacterized protein</fullName>
    </submittedName>
</protein>
<reference evidence="2" key="1">
    <citation type="journal article" date="2019" name="Environ. Microbiol.">
        <title>Fungal ecological strategies reflected in gene transcription - a case study of two litter decomposers.</title>
        <authorList>
            <person name="Barbi F."/>
            <person name="Kohler A."/>
            <person name="Barry K."/>
            <person name="Baskaran P."/>
            <person name="Daum C."/>
            <person name="Fauchery L."/>
            <person name="Ihrmark K."/>
            <person name="Kuo A."/>
            <person name="LaButti K."/>
            <person name="Lipzen A."/>
            <person name="Morin E."/>
            <person name="Grigoriev I.V."/>
            <person name="Henrissat B."/>
            <person name="Lindahl B."/>
            <person name="Martin F."/>
        </authorList>
    </citation>
    <scope>NUCLEOTIDE SEQUENCE</scope>
    <source>
        <strain evidence="2">JB14</strain>
    </source>
</reference>
<dbReference type="OrthoDB" id="3070163at2759"/>
<feature type="compositionally biased region" description="Acidic residues" evidence="1">
    <location>
        <begin position="69"/>
        <end position="83"/>
    </location>
</feature>
<evidence type="ECO:0000256" key="1">
    <source>
        <dbReference type="SAM" id="MobiDB-lite"/>
    </source>
</evidence>
<accession>A0A6A4GGZ3</accession>
<dbReference type="Proteomes" id="UP000799118">
    <property type="component" value="Unassembled WGS sequence"/>
</dbReference>
<organism evidence="2 3">
    <name type="scientific">Gymnopus androsaceus JB14</name>
    <dbReference type="NCBI Taxonomy" id="1447944"/>
    <lineage>
        <taxon>Eukaryota</taxon>
        <taxon>Fungi</taxon>
        <taxon>Dikarya</taxon>
        <taxon>Basidiomycota</taxon>
        <taxon>Agaricomycotina</taxon>
        <taxon>Agaricomycetes</taxon>
        <taxon>Agaricomycetidae</taxon>
        <taxon>Agaricales</taxon>
        <taxon>Marasmiineae</taxon>
        <taxon>Omphalotaceae</taxon>
        <taxon>Gymnopus</taxon>
    </lineage>
</organism>
<dbReference type="EMBL" id="ML770090">
    <property type="protein sequence ID" value="KAE9384730.1"/>
    <property type="molecule type" value="Genomic_DNA"/>
</dbReference>
<gene>
    <name evidence="2" type="ORF">BT96DRAFT_1007773</name>
</gene>
<feature type="region of interest" description="Disordered" evidence="1">
    <location>
        <begin position="262"/>
        <end position="288"/>
    </location>
</feature>
<feature type="region of interest" description="Disordered" evidence="1">
    <location>
        <begin position="341"/>
        <end position="371"/>
    </location>
</feature>
<proteinExistence type="predicted"/>
<evidence type="ECO:0000313" key="3">
    <source>
        <dbReference type="Proteomes" id="UP000799118"/>
    </source>
</evidence>
<sequence>MPHPKVKAGPNNNLLNLPITTPDNPSSVEPVVENATPVAGARGRGGKAQERGRGGQSQNKSNRKQSATVEEENMAGNEVEEIEAAAPTVAKNSRPKPRPRTQIAPVRDPLPERTTRAVNIADPDKPRRRKTSAEVAAAKRAAIALEEQKQAQYQEHLHAQAHRELATEAALAEEQANVVLRLSDIDKEEDPFNPFGDENHVTSGEEFNFSDVDRLLSEESDVEENTLPPKRSKRPTKPARGATRTAVDTIKAVQGAAKETVQAAAGHSTPVVQGKGGRAGKSKETGLPSNWKALAGRETTDDQSALGAITDDIMLSTRPAPGQMSTMIQFQNNMVSVALGKSHKDKRASASKNKNTNTSAASTTNPPSEAVTHATVTAAKTSHARTKNSNTKLPQWVEKSWEEVVLPSLYHKLCCSELPFMEFTKDNFAKHIQAVLDKAFPGHSWTVEVNDALARIIERRGKAGSLTLAYVEKFFNKLTPNNPVSIKSYVEWALPNGPALFGIPVKRDHPMPDDPMYMSVFGDLGHPIGALALVATGVEQAFLAFETRSKSSVGEFSNTKIGTMVSGYMVNIQKLSARRWKSILTKCQVEMEQQSSRHQPLKASQAMQAARSNLYIGSPVKGHT</sequence>
<keyword evidence="3" id="KW-1185">Reference proteome</keyword>
<evidence type="ECO:0000313" key="2">
    <source>
        <dbReference type="EMBL" id="KAE9384730.1"/>
    </source>
</evidence>
<feature type="region of interest" description="Disordered" evidence="1">
    <location>
        <begin position="187"/>
        <end position="245"/>
    </location>
</feature>
<feature type="compositionally biased region" description="Polar residues" evidence="1">
    <location>
        <begin position="18"/>
        <end position="27"/>
    </location>
</feature>
<name>A0A6A4GGZ3_9AGAR</name>
<feature type="compositionally biased region" description="Low complexity" evidence="1">
    <location>
        <begin position="350"/>
        <end position="371"/>
    </location>
</feature>
<dbReference type="AlphaFoldDB" id="A0A6A4GGZ3"/>
<feature type="region of interest" description="Disordered" evidence="1">
    <location>
        <begin position="1"/>
        <end position="132"/>
    </location>
</feature>
<feature type="compositionally biased region" description="Polar residues" evidence="1">
    <location>
        <begin position="56"/>
        <end position="68"/>
    </location>
</feature>